<organism evidence="1 2">
    <name type="scientific">Blautia producta</name>
    <dbReference type="NCBI Taxonomy" id="33035"/>
    <lineage>
        <taxon>Bacteria</taxon>
        <taxon>Bacillati</taxon>
        <taxon>Bacillota</taxon>
        <taxon>Clostridia</taxon>
        <taxon>Lachnospirales</taxon>
        <taxon>Lachnospiraceae</taxon>
        <taxon>Blautia</taxon>
    </lineage>
</organism>
<name>A0A4P6LU36_9FIRM</name>
<evidence type="ECO:0000313" key="2">
    <source>
        <dbReference type="Proteomes" id="UP000289794"/>
    </source>
</evidence>
<gene>
    <name evidence="1" type="ORF">PMF13cell1_00143</name>
</gene>
<dbReference type="KEGG" id="bpro:PMF13cell1_00143"/>
<proteinExistence type="predicted"/>
<dbReference type="AlphaFoldDB" id="A0A4P6LU36"/>
<dbReference type="RefSeq" id="WP_118635408.1">
    <property type="nucleotide sequence ID" value="NZ_CP035945.1"/>
</dbReference>
<protein>
    <submittedName>
        <fullName evidence="1">Uncharacterized protein</fullName>
    </submittedName>
</protein>
<evidence type="ECO:0000313" key="1">
    <source>
        <dbReference type="EMBL" id="QBE94650.1"/>
    </source>
</evidence>
<dbReference type="Proteomes" id="UP000289794">
    <property type="component" value="Chromosome"/>
</dbReference>
<dbReference type="EMBL" id="CP035945">
    <property type="protein sequence ID" value="QBE94650.1"/>
    <property type="molecule type" value="Genomic_DNA"/>
</dbReference>
<sequence>MTYNASFEELVFPFRLKKPQDEVGAKKCGRECCGNCRTCVFHRPLRKDRLCVFRECPFVPGLSTSTYSAKMENRKRDRKRRRK</sequence>
<reference evidence="1 2" key="1">
    <citation type="submission" date="2019-01" db="EMBL/GenBank/DDBJ databases">
        <title>PMF-metabolizing Aryl O-demethylase.</title>
        <authorList>
            <person name="Kim M."/>
        </authorList>
    </citation>
    <scope>NUCLEOTIDE SEQUENCE [LARGE SCALE GENOMIC DNA]</scope>
    <source>
        <strain evidence="1 2">PMF1</strain>
    </source>
</reference>
<accession>A0A4P6LU36</accession>